<keyword evidence="2" id="KW-0614">Plasmid</keyword>
<dbReference type="AlphaFoldDB" id="A0A2Z4YSE2"/>
<gene>
    <name evidence="2" type="ORF">DLJ82_6309</name>
</gene>
<proteinExistence type="inferred from homology"/>
<dbReference type="Pfam" id="PF06050">
    <property type="entry name" value="HGD-D"/>
    <property type="match status" value="1"/>
</dbReference>
<protein>
    <submittedName>
        <fullName evidence="2">2-hydroxyglutaryl-CoA dehydratase, D-component family protein</fullName>
    </submittedName>
</protein>
<dbReference type="Gene3D" id="3.40.50.11900">
    <property type="match status" value="1"/>
</dbReference>
<accession>A0A2Z4YSE2</accession>
<dbReference type="EMBL" id="CP030763">
    <property type="protein sequence ID" value="AXA44280.1"/>
    <property type="molecule type" value="Genomic_DNA"/>
</dbReference>
<evidence type="ECO:0000256" key="1">
    <source>
        <dbReference type="ARBA" id="ARBA00005806"/>
    </source>
</evidence>
<name>A0A2Z4YSE2_RHILE</name>
<evidence type="ECO:0000313" key="3">
    <source>
        <dbReference type="Proteomes" id="UP000251166"/>
    </source>
</evidence>
<dbReference type="InterPro" id="IPR010327">
    <property type="entry name" value="FldB/FldC_alpha/beta"/>
</dbReference>
<geneLocation type="plasmid" evidence="2 3">
    <name>unnamed3</name>
</geneLocation>
<sequence>MSNDKMVSIEEIVEGLKKAKEAIKNQPGLMKSSVGYLDMVSTYVDRIATAKEKGKWVATHGTQQPLEIFEAMDVVGVFNEFWGVVSNIVRMESVPEALSVSASTGTPGEVCSFFRNMDGLMYAGKWPRSDFFLYATSCCDNVKSFHTLGRRYGIPSFGLERSYFPYTTHAMEHWKNEYKRLIAFLEEQTGKKLDYDRLKETVRLSYRLTELHLEIDKLVSTVPCPLSPECYSGTLLAIRLLPGTQKAVDYLTELRDELQERVNNGIGAVKNERFRVMWSAFTPFFDPTLMSFMQEKYGAVNVCDMLSHWRGDPKWILDPDDPLGNLAYRTVLAPGNCQYSSGVDVATNLSDKVRRFKVDGAIFNNNWGCKTGAAYGPIIKDELMRQVNVPTLTLHCDVVDHSFISRAEVESQMDSFFEMIEGSKAYQERRALA</sequence>
<reference evidence="2 3" key="1">
    <citation type="submission" date="2018-07" db="EMBL/GenBank/DDBJ databases">
        <title>Rhizobium leguminosarum strain:ATCC 14479 Genome sequencing and assembly.</title>
        <authorList>
            <person name="Chakraborty R."/>
        </authorList>
    </citation>
    <scope>NUCLEOTIDE SEQUENCE [LARGE SCALE GENOMIC DNA]</scope>
    <source>
        <strain evidence="2 3">ATCC 14479</strain>
        <plasmid evidence="3">Plasmid unnamed3</plasmid>
    </source>
</reference>
<dbReference type="RefSeq" id="WP_112908155.1">
    <property type="nucleotide sequence ID" value="NZ_CP030763.1"/>
</dbReference>
<dbReference type="Gene3D" id="3.40.50.11890">
    <property type="match status" value="1"/>
</dbReference>
<dbReference type="PANTHER" id="PTHR30548:SF2">
    <property type="entry name" value="2-HYDROXYACYL-COA DEHYDRATASE,D-COMPONENT"/>
    <property type="match status" value="1"/>
</dbReference>
<evidence type="ECO:0000313" key="2">
    <source>
        <dbReference type="EMBL" id="AXA44280.1"/>
    </source>
</evidence>
<organism evidence="2 3">
    <name type="scientific">Rhizobium leguminosarum</name>
    <dbReference type="NCBI Taxonomy" id="384"/>
    <lineage>
        <taxon>Bacteria</taxon>
        <taxon>Pseudomonadati</taxon>
        <taxon>Pseudomonadota</taxon>
        <taxon>Alphaproteobacteria</taxon>
        <taxon>Hyphomicrobiales</taxon>
        <taxon>Rhizobiaceae</taxon>
        <taxon>Rhizobium/Agrobacterium group</taxon>
        <taxon>Rhizobium</taxon>
    </lineage>
</organism>
<comment type="similarity">
    <text evidence="1">Belongs to the FldB/FldC dehydratase alpha/beta subunit family.</text>
</comment>
<dbReference type="PANTHER" id="PTHR30548">
    <property type="entry name" value="2-HYDROXYGLUTARYL-COA DEHYDRATASE, D-COMPONENT-RELATED"/>
    <property type="match status" value="1"/>
</dbReference>
<dbReference type="Proteomes" id="UP000251166">
    <property type="component" value="Plasmid unnamed3"/>
</dbReference>